<proteinExistence type="predicted"/>
<feature type="compositionally biased region" description="Basic residues" evidence="1">
    <location>
        <begin position="147"/>
        <end position="156"/>
    </location>
</feature>
<organism evidence="2 3">
    <name type="scientific">Anaeramoeba flamelloides</name>
    <dbReference type="NCBI Taxonomy" id="1746091"/>
    <lineage>
        <taxon>Eukaryota</taxon>
        <taxon>Metamonada</taxon>
        <taxon>Anaeramoebidae</taxon>
        <taxon>Anaeramoeba</taxon>
    </lineage>
</organism>
<reference evidence="2" key="1">
    <citation type="submission" date="2022-08" db="EMBL/GenBank/DDBJ databases">
        <title>Novel sulphate-reducing endosymbionts in the free-living metamonad Anaeramoeba.</title>
        <authorList>
            <person name="Jerlstrom-Hultqvist J."/>
            <person name="Cepicka I."/>
            <person name="Gallot-Lavallee L."/>
            <person name="Salas-Leiva D."/>
            <person name="Curtis B.A."/>
            <person name="Zahonova K."/>
            <person name="Pipaliya S."/>
            <person name="Dacks J."/>
            <person name="Roger A.J."/>
        </authorList>
    </citation>
    <scope>NUCLEOTIDE SEQUENCE</scope>
    <source>
        <strain evidence="2">Busselton2</strain>
    </source>
</reference>
<comment type="caution">
    <text evidence="2">The sequence shown here is derived from an EMBL/GenBank/DDBJ whole genome shotgun (WGS) entry which is preliminary data.</text>
</comment>
<dbReference type="EMBL" id="JANTQA010000023">
    <property type="protein sequence ID" value="KAJ3444668.1"/>
    <property type="molecule type" value="Genomic_DNA"/>
</dbReference>
<feature type="compositionally biased region" description="Polar residues" evidence="1">
    <location>
        <begin position="182"/>
        <end position="194"/>
    </location>
</feature>
<accession>A0AAV7ZRN6</accession>
<gene>
    <name evidence="2" type="ORF">M0812_10526</name>
</gene>
<evidence type="ECO:0000256" key="1">
    <source>
        <dbReference type="SAM" id="MobiDB-lite"/>
    </source>
</evidence>
<feature type="region of interest" description="Disordered" evidence="1">
    <location>
        <begin position="111"/>
        <end position="196"/>
    </location>
</feature>
<dbReference type="Proteomes" id="UP001146793">
    <property type="component" value="Unassembled WGS sequence"/>
</dbReference>
<sequence length="320" mass="37860">MSIPKRVGNRANKESYEPSKDEIKAYMNCTKKQKIELEKIENVKNNKKKMPIIWKNFPSLIVEKNNVTTLENELIHILCFVYKQGRSNVRRNLGNYFLKLNYKNTTPRNFSGGMVFTKNLRKRQPDPLPNEKSPKRKLQIKSPQKSLKSKTQKKNQPRTIKILKFPKMKKKEKTFNPFKSKNSLNENKQKSPIKNQKEEKTIKALLVEETNVVSKLSTKKNEQINKKLLEFQLKNQIVNELNFEETEESEEYKGNEKFNTVQKLPSNEKEILYGFEDQYSQENFSQTKTTDYFEEFIDLTIANDKSETKTFFDCFFINNH</sequence>
<evidence type="ECO:0000313" key="3">
    <source>
        <dbReference type="Proteomes" id="UP001146793"/>
    </source>
</evidence>
<name>A0AAV7ZRN6_9EUKA</name>
<dbReference type="AlphaFoldDB" id="A0AAV7ZRN6"/>
<evidence type="ECO:0000313" key="2">
    <source>
        <dbReference type="EMBL" id="KAJ3444668.1"/>
    </source>
</evidence>
<protein>
    <submittedName>
        <fullName evidence="2">Uncharacterized protein</fullName>
    </submittedName>
</protein>